<comment type="pathway">
    <text evidence="2">Porphyrin-containing compound metabolism; protoporphyrin-IX biosynthesis; coproporphyrinogen-III from 5-aminolevulinate: step 2/4.</text>
</comment>
<keyword evidence="5 8" id="KW-0808">Transferase</keyword>
<dbReference type="AlphaFoldDB" id="A0A1C4C6N9"/>
<comment type="function">
    <text evidence="1 8">Tetrapolymerization of the monopyrrole PBG into the hydroxymethylbilane pre-uroporphyrinogen in several discrete steps.</text>
</comment>
<dbReference type="PIRSF" id="PIRSF001438">
    <property type="entry name" value="4pyrrol_synth_OHMeBilane_synth"/>
    <property type="match status" value="1"/>
</dbReference>
<evidence type="ECO:0000256" key="2">
    <source>
        <dbReference type="ARBA" id="ARBA00004735"/>
    </source>
</evidence>
<feature type="modified residue" description="S-(dipyrrolylmethanemethyl)cysteine" evidence="8">
    <location>
        <position position="239"/>
    </location>
</feature>
<dbReference type="GO" id="GO:0005737">
    <property type="term" value="C:cytoplasm"/>
    <property type="evidence" value="ECO:0007669"/>
    <property type="project" value="UniProtKB-UniRule"/>
</dbReference>
<feature type="domain" description="Porphobilinogen deaminase C-terminal" evidence="10">
    <location>
        <begin position="223"/>
        <end position="292"/>
    </location>
</feature>
<evidence type="ECO:0000256" key="1">
    <source>
        <dbReference type="ARBA" id="ARBA00002869"/>
    </source>
</evidence>
<gene>
    <name evidence="8" type="primary">hemC</name>
    <name evidence="11" type="ORF">GA0061080_10315</name>
</gene>
<dbReference type="FunFam" id="3.30.160.40:FF:000002">
    <property type="entry name" value="Porphobilinogen deaminase"/>
    <property type="match status" value="1"/>
</dbReference>
<protein>
    <recommendedName>
        <fullName evidence="8">Porphobilinogen deaminase</fullName>
        <shortName evidence="8">PBG</shortName>
        <ecNumber evidence="8">2.5.1.61</ecNumber>
    </recommendedName>
    <alternativeName>
        <fullName evidence="8">Hydroxymethylbilane synthase</fullName>
        <shortName evidence="8">HMBS</shortName>
    </alternativeName>
    <alternativeName>
        <fullName evidence="8">Pre-uroporphyrinogen synthase</fullName>
    </alternativeName>
</protein>
<comment type="catalytic activity">
    <reaction evidence="7 8">
        <text>4 porphobilinogen + H2O = hydroxymethylbilane + 4 NH4(+)</text>
        <dbReference type="Rhea" id="RHEA:13185"/>
        <dbReference type="ChEBI" id="CHEBI:15377"/>
        <dbReference type="ChEBI" id="CHEBI:28938"/>
        <dbReference type="ChEBI" id="CHEBI:57845"/>
        <dbReference type="ChEBI" id="CHEBI:58126"/>
        <dbReference type="EC" id="2.5.1.61"/>
    </reaction>
</comment>
<dbReference type="InterPro" id="IPR022419">
    <property type="entry name" value="Porphobilin_deaminase_cofac_BS"/>
</dbReference>
<evidence type="ECO:0000256" key="7">
    <source>
        <dbReference type="ARBA" id="ARBA00048169"/>
    </source>
</evidence>
<dbReference type="FunFam" id="3.40.190.10:FF:000005">
    <property type="entry name" value="Porphobilinogen deaminase"/>
    <property type="match status" value="1"/>
</dbReference>
<evidence type="ECO:0000313" key="12">
    <source>
        <dbReference type="Proteomes" id="UP000199698"/>
    </source>
</evidence>
<dbReference type="EC" id="2.5.1.61" evidence="8"/>
<reference evidence="12" key="1">
    <citation type="submission" date="2016-08" db="EMBL/GenBank/DDBJ databases">
        <authorList>
            <person name="Varghese N."/>
            <person name="Submissions Spin"/>
        </authorList>
    </citation>
    <scope>NUCLEOTIDE SEQUENCE [LARGE SCALE GENOMIC DNA]</scope>
    <source>
        <strain evidence="12">R-53144</strain>
    </source>
</reference>
<proteinExistence type="inferred from homology"/>
<evidence type="ECO:0000313" key="11">
    <source>
        <dbReference type="EMBL" id="SCC14728.1"/>
    </source>
</evidence>
<dbReference type="Gene3D" id="3.30.160.40">
    <property type="entry name" value="Porphobilinogen deaminase, C-terminal domain"/>
    <property type="match status" value="1"/>
</dbReference>
<evidence type="ECO:0000256" key="3">
    <source>
        <dbReference type="ARBA" id="ARBA00005638"/>
    </source>
</evidence>
<dbReference type="GO" id="GO:0006782">
    <property type="term" value="P:protoporphyrinogen IX biosynthetic process"/>
    <property type="evidence" value="ECO:0007669"/>
    <property type="project" value="UniProtKB-UniRule"/>
</dbReference>
<dbReference type="NCBIfam" id="TIGR00212">
    <property type="entry name" value="hemC"/>
    <property type="match status" value="1"/>
</dbReference>
<dbReference type="Pfam" id="PF03900">
    <property type="entry name" value="Porphobil_deamC"/>
    <property type="match status" value="1"/>
</dbReference>
<name>A0A1C4C6N9_9GAMM</name>
<dbReference type="SUPFAM" id="SSF53850">
    <property type="entry name" value="Periplasmic binding protein-like II"/>
    <property type="match status" value="1"/>
</dbReference>
<evidence type="ECO:0000259" key="10">
    <source>
        <dbReference type="Pfam" id="PF03900"/>
    </source>
</evidence>
<keyword evidence="6 8" id="KW-0627">Porphyrin biosynthesis</keyword>
<comment type="subunit">
    <text evidence="4 8">Monomer.</text>
</comment>
<dbReference type="InterPro" id="IPR022417">
    <property type="entry name" value="Porphobilin_deaminase_N"/>
</dbReference>
<dbReference type="PANTHER" id="PTHR11557:SF0">
    <property type="entry name" value="PORPHOBILINOGEN DEAMINASE"/>
    <property type="match status" value="1"/>
</dbReference>
<evidence type="ECO:0000256" key="5">
    <source>
        <dbReference type="ARBA" id="ARBA00022679"/>
    </source>
</evidence>
<dbReference type="PROSITE" id="PS00533">
    <property type="entry name" value="PORPHOBILINOGEN_DEAM"/>
    <property type="match status" value="1"/>
</dbReference>
<evidence type="ECO:0000256" key="8">
    <source>
        <dbReference type="HAMAP-Rule" id="MF_00260"/>
    </source>
</evidence>
<dbReference type="STRING" id="1798183.GA0061080_10315"/>
<comment type="miscellaneous">
    <text evidence="8">The porphobilinogen subunits are added to the dipyrromethane group.</text>
</comment>
<dbReference type="RefSeq" id="WP_209435783.1">
    <property type="nucleotide sequence ID" value="NZ_FMBA01000031.1"/>
</dbReference>
<accession>A0A1C4C6N9</accession>
<dbReference type="Pfam" id="PF01379">
    <property type="entry name" value="Porphobil_deam"/>
    <property type="match status" value="1"/>
</dbReference>
<evidence type="ECO:0000259" key="9">
    <source>
        <dbReference type="Pfam" id="PF01379"/>
    </source>
</evidence>
<evidence type="ECO:0000256" key="4">
    <source>
        <dbReference type="ARBA" id="ARBA00011245"/>
    </source>
</evidence>
<dbReference type="UniPathway" id="UPA00251">
    <property type="reaction ID" value="UER00319"/>
</dbReference>
<sequence>MNIRIATRKSPLALWQANFVKQQLLAAHPNLTVELIPMVTKGDILLDSPLSKIGGKGLFVKQLEQAILNNEADIAVHSIKDIPTEFPKGLTLATICKRGDVRDAFISNKYSSIDELPDDAVIGTSSLRRQCQLRAKYPHLQIKDLRGNIGTRLAKLDDQEYDAIILASVGLKRLKLENRIKQYIDTVLILPAVGQGAIGIETRTDDKKILEILSVLDDKNSRICIQAERAMNKALQGGCQVPIACYSQLCNDILTLQGFVGSVDGMQIIKTQLQGPASQAEQLGHNLAIQLLSLGADKILQELNCK</sequence>
<comment type="similarity">
    <text evidence="3 8">Belongs to the HMBS family.</text>
</comment>
<organism evidence="11 12">
    <name type="scientific">Gilliamella intestini</name>
    <dbReference type="NCBI Taxonomy" id="1798183"/>
    <lineage>
        <taxon>Bacteria</taxon>
        <taxon>Pseudomonadati</taxon>
        <taxon>Pseudomonadota</taxon>
        <taxon>Gammaproteobacteria</taxon>
        <taxon>Orbales</taxon>
        <taxon>Orbaceae</taxon>
        <taxon>Gilliamella</taxon>
    </lineage>
</organism>
<dbReference type="InterPro" id="IPR036803">
    <property type="entry name" value="Porphobilinogen_deaminase_C_sf"/>
</dbReference>
<dbReference type="FunFam" id="3.40.190.10:FF:000004">
    <property type="entry name" value="Porphobilinogen deaminase"/>
    <property type="match status" value="1"/>
</dbReference>
<dbReference type="InterPro" id="IPR022418">
    <property type="entry name" value="Porphobilinogen_deaminase_C"/>
</dbReference>
<evidence type="ECO:0000256" key="6">
    <source>
        <dbReference type="ARBA" id="ARBA00023244"/>
    </source>
</evidence>
<dbReference type="EMBL" id="FMBA01000031">
    <property type="protein sequence ID" value="SCC14728.1"/>
    <property type="molecule type" value="Genomic_DNA"/>
</dbReference>
<comment type="cofactor">
    <cofactor evidence="8">
        <name>dipyrromethane</name>
        <dbReference type="ChEBI" id="CHEBI:60342"/>
    </cofactor>
    <text evidence="8">Binds 1 dipyrromethane group covalently.</text>
</comment>
<dbReference type="PRINTS" id="PR00151">
    <property type="entry name" value="PORPHBDMNASE"/>
</dbReference>
<dbReference type="CDD" id="cd13646">
    <property type="entry name" value="PBP2_EcHMBS_like"/>
    <property type="match status" value="1"/>
</dbReference>
<feature type="domain" description="Porphobilinogen deaminase N-terminal" evidence="9">
    <location>
        <begin position="3"/>
        <end position="210"/>
    </location>
</feature>
<dbReference type="HAMAP" id="MF_00260">
    <property type="entry name" value="Porphobil_deam"/>
    <property type="match status" value="1"/>
</dbReference>
<dbReference type="GO" id="GO:0004418">
    <property type="term" value="F:hydroxymethylbilane synthase activity"/>
    <property type="evidence" value="ECO:0007669"/>
    <property type="project" value="UniProtKB-UniRule"/>
</dbReference>
<keyword evidence="12" id="KW-1185">Reference proteome</keyword>
<dbReference type="InterPro" id="IPR000860">
    <property type="entry name" value="HemC"/>
</dbReference>
<dbReference type="SUPFAM" id="SSF54782">
    <property type="entry name" value="Porphobilinogen deaminase (hydroxymethylbilane synthase), C-terminal domain"/>
    <property type="match status" value="1"/>
</dbReference>
<dbReference type="Gene3D" id="3.40.190.10">
    <property type="entry name" value="Periplasmic binding protein-like II"/>
    <property type="match status" value="2"/>
</dbReference>
<dbReference type="PANTHER" id="PTHR11557">
    <property type="entry name" value="PORPHOBILINOGEN DEAMINASE"/>
    <property type="match status" value="1"/>
</dbReference>
<dbReference type="Proteomes" id="UP000199698">
    <property type="component" value="Unassembled WGS sequence"/>
</dbReference>